<keyword evidence="1" id="KW-0472">Membrane</keyword>
<feature type="transmembrane region" description="Helical" evidence="1">
    <location>
        <begin position="7"/>
        <end position="26"/>
    </location>
</feature>
<keyword evidence="1" id="KW-1133">Transmembrane helix</keyword>
<evidence type="ECO:0000256" key="1">
    <source>
        <dbReference type="SAM" id="Phobius"/>
    </source>
</evidence>
<dbReference type="Pfam" id="PF01970">
    <property type="entry name" value="TctA"/>
    <property type="match status" value="1"/>
</dbReference>
<protein>
    <recommendedName>
        <fullName evidence="2">DUF112 domain-containing protein</fullName>
    </recommendedName>
</protein>
<feature type="transmembrane region" description="Helical" evidence="1">
    <location>
        <begin position="196"/>
        <end position="217"/>
    </location>
</feature>
<feature type="transmembrane region" description="Helical" evidence="1">
    <location>
        <begin position="32"/>
        <end position="51"/>
    </location>
</feature>
<keyword evidence="1" id="KW-0812">Transmembrane</keyword>
<organism evidence="3">
    <name type="scientific">Boseongicola sp. SB0664_bin_43</name>
    <dbReference type="NCBI Taxonomy" id="2604844"/>
    <lineage>
        <taxon>Bacteria</taxon>
        <taxon>Pseudomonadati</taxon>
        <taxon>Pseudomonadota</taxon>
        <taxon>Alphaproteobacteria</taxon>
        <taxon>Rhodobacterales</taxon>
        <taxon>Paracoccaceae</taxon>
        <taxon>Boseongicola</taxon>
    </lineage>
</organism>
<feature type="domain" description="DUF112" evidence="2">
    <location>
        <begin position="17"/>
        <end position="436"/>
    </location>
</feature>
<proteinExistence type="predicted"/>
<dbReference type="EMBL" id="VXRY01000234">
    <property type="protein sequence ID" value="MXY33589.1"/>
    <property type="molecule type" value="Genomic_DNA"/>
</dbReference>
<gene>
    <name evidence="3" type="ORF">F4Y60_05770</name>
</gene>
<feature type="transmembrane region" description="Helical" evidence="1">
    <location>
        <begin position="58"/>
        <end position="79"/>
    </location>
</feature>
<dbReference type="AlphaFoldDB" id="A0A6B0Y113"/>
<sequence>MDQVAQAIAQFSSVSVLIALIVGSVWGTIAGALPGIGTVAALIVALPFAFGMSTEASIALFLGIYVTSVYGGSISAILINTPGTPQSAATVLDGYPMAKAGKADLAIGWATFSSLVGGVFSLVVLILAAPLLARVSVAFGPAAIFAIIVFALTCIAWVSAGSTIKGLLAGVIGLWLTTIGTDDLTGYTRFDFGQPALMGGLSLIPVLIGIFALAEVFHRAGHYFAAKPPDVSNVGFRMPAVGEITLRIPQFFRASVIGTFIGILPGTGATAATFVSYSDLRRSSPRRENFGKGEPDGLVASETANNAVTGGALIPTLALGIPGDGGTVVLLGVLTIQGLTPGFDLAQNNPHILTGAFLLILIANFIMFGLGALGSRIFARILAMPEPLLMAFIMLFSFVGAFVVRGNPIDLIVCGAAGAVGVILRLAKYPVAPIVIGMALGTTFEGKLRQGMISARGDFVEFISDPIALGVFGLTVAFIAAPIIGSRRSREKDA</sequence>
<feature type="transmembrane region" description="Helical" evidence="1">
    <location>
        <begin position="144"/>
        <end position="176"/>
    </location>
</feature>
<dbReference type="PANTHER" id="PTHR35342:SF5">
    <property type="entry name" value="TRICARBOXYLIC TRANSPORT PROTEIN"/>
    <property type="match status" value="1"/>
</dbReference>
<comment type="caution">
    <text evidence="3">The sequence shown here is derived from an EMBL/GenBank/DDBJ whole genome shotgun (WGS) entry which is preliminary data.</text>
</comment>
<evidence type="ECO:0000313" key="3">
    <source>
        <dbReference type="EMBL" id="MXY33589.1"/>
    </source>
</evidence>
<feature type="transmembrane region" description="Helical" evidence="1">
    <location>
        <begin position="106"/>
        <end position="132"/>
    </location>
</feature>
<evidence type="ECO:0000259" key="2">
    <source>
        <dbReference type="Pfam" id="PF01970"/>
    </source>
</evidence>
<feature type="transmembrane region" description="Helical" evidence="1">
    <location>
        <begin position="352"/>
        <end position="375"/>
    </location>
</feature>
<accession>A0A6B0Y113</accession>
<feature type="transmembrane region" description="Helical" evidence="1">
    <location>
        <begin position="467"/>
        <end position="485"/>
    </location>
</feature>
<feature type="transmembrane region" description="Helical" evidence="1">
    <location>
        <begin position="256"/>
        <end position="277"/>
    </location>
</feature>
<feature type="transmembrane region" description="Helical" evidence="1">
    <location>
        <begin position="387"/>
        <end position="404"/>
    </location>
</feature>
<dbReference type="InterPro" id="IPR002823">
    <property type="entry name" value="DUF112_TM"/>
</dbReference>
<name>A0A6B0Y113_9RHOB</name>
<dbReference type="PANTHER" id="PTHR35342">
    <property type="entry name" value="TRICARBOXYLIC TRANSPORT PROTEIN"/>
    <property type="match status" value="1"/>
</dbReference>
<reference evidence="3" key="1">
    <citation type="submission" date="2019-09" db="EMBL/GenBank/DDBJ databases">
        <title>Characterisation of the sponge microbiome using genome-centric metagenomics.</title>
        <authorList>
            <person name="Engelberts J.P."/>
            <person name="Robbins S.J."/>
            <person name="De Goeij J.M."/>
            <person name="Aranda M."/>
            <person name="Bell S.C."/>
            <person name="Webster N.S."/>
        </authorList>
    </citation>
    <scope>NUCLEOTIDE SEQUENCE</scope>
    <source>
        <strain evidence="3">SB0664_bin_43</strain>
    </source>
</reference>